<dbReference type="InterPro" id="IPR018391">
    <property type="entry name" value="PQQ_b-propeller_rpt"/>
</dbReference>
<accession>A0A0D1DE59</accession>
<dbReference type="InterPro" id="IPR011047">
    <property type="entry name" value="Quinoprotein_ADH-like_sf"/>
</dbReference>
<dbReference type="EMBL" id="JYFE01000001">
    <property type="protein sequence ID" value="KIT18233.1"/>
    <property type="molecule type" value="Genomic_DNA"/>
</dbReference>
<comment type="cofactor">
    <cofactor evidence="1">
        <name>pyrroloquinoline quinone</name>
        <dbReference type="ChEBI" id="CHEBI:58442"/>
    </cofactor>
</comment>
<dbReference type="PANTHER" id="PTHR32303:SF10">
    <property type="entry name" value="OUTER MEMBRANE PROTEIN ASSEMBLY FACTOR BAMB"/>
    <property type="match status" value="1"/>
</dbReference>
<dbReference type="AlphaFoldDB" id="A0A0D1DE59"/>
<protein>
    <submittedName>
        <fullName evidence="6">AdhA protein</fullName>
        <ecNumber evidence="6">1.1.2.8</ecNumber>
    </submittedName>
</protein>
<evidence type="ECO:0000313" key="7">
    <source>
        <dbReference type="Proteomes" id="UP000032232"/>
    </source>
</evidence>
<evidence type="ECO:0000256" key="2">
    <source>
        <dbReference type="ARBA" id="ARBA00008156"/>
    </source>
</evidence>
<comment type="similarity">
    <text evidence="2">Belongs to the bacterial PQQ dehydrogenase family.</text>
</comment>
<dbReference type="SUPFAM" id="SSF50998">
    <property type="entry name" value="Quinoprotein alcohol dehydrogenase-like"/>
    <property type="match status" value="1"/>
</dbReference>
<dbReference type="Pfam" id="PF13360">
    <property type="entry name" value="PQQ_2"/>
    <property type="match status" value="1"/>
</dbReference>
<dbReference type="Proteomes" id="UP000032232">
    <property type="component" value="Unassembled WGS sequence"/>
</dbReference>
<name>A0A0D1DE59_9RHOB</name>
<dbReference type="SMART" id="SM00564">
    <property type="entry name" value="PQQ"/>
    <property type="match status" value="4"/>
</dbReference>
<feature type="domain" description="Pyrrolo-quinoline quinone repeat" evidence="4">
    <location>
        <begin position="1"/>
        <end position="269"/>
    </location>
</feature>
<evidence type="ECO:0000259" key="5">
    <source>
        <dbReference type="Pfam" id="PF13360"/>
    </source>
</evidence>
<comment type="caution">
    <text evidence="6">The sequence shown here is derived from an EMBL/GenBank/DDBJ whole genome shotgun (WGS) entry which is preliminary data.</text>
</comment>
<evidence type="ECO:0000313" key="6">
    <source>
        <dbReference type="EMBL" id="KIT18233.1"/>
    </source>
</evidence>
<dbReference type="EC" id="1.1.2.8" evidence="6"/>
<dbReference type="Gene3D" id="2.140.10.10">
    <property type="entry name" value="Quinoprotein alcohol dehydrogenase-like superfamily"/>
    <property type="match status" value="1"/>
</dbReference>
<dbReference type="InterPro" id="IPR002372">
    <property type="entry name" value="PQQ_rpt_dom"/>
</dbReference>
<reference evidence="6 7" key="1">
    <citation type="submission" date="2015-02" db="EMBL/GenBank/DDBJ databases">
        <title>Genome Sequence of Jannaschia aquimarina DSM28248, a member of the Roseobacter clade.</title>
        <authorList>
            <person name="Voget S."/>
            <person name="Daniel R."/>
        </authorList>
    </citation>
    <scope>NUCLEOTIDE SEQUENCE [LARGE SCALE GENOMIC DNA]</scope>
    <source>
        <strain evidence="6 7">GSW-M26</strain>
    </source>
</reference>
<dbReference type="PATRIC" id="fig|935700.4.peg.35"/>
<evidence type="ECO:0000259" key="4">
    <source>
        <dbReference type="Pfam" id="PF01011"/>
    </source>
</evidence>
<keyword evidence="7" id="KW-1185">Reference proteome</keyword>
<dbReference type="PANTHER" id="PTHR32303">
    <property type="entry name" value="QUINOPROTEIN ALCOHOL DEHYDROGENASE (CYTOCHROME C)"/>
    <property type="match status" value="1"/>
</dbReference>
<dbReference type="STRING" id="935700.jaqu_00330"/>
<feature type="domain" description="Pyrrolo-quinoline quinone repeat" evidence="5">
    <location>
        <begin position="399"/>
        <end position="466"/>
    </location>
</feature>
<dbReference type="Pfam" id="PF01011">
    <property type="entry name" value="PQQ"/>
    <property type="match status" value="1"/>
</dbReference>
<organism evidence="6 7">
    <name type="scientific">Jannaschia aquimarina</name>
    <dbReference type="NCBI Taxonomy" id="935700"/>
    <lineage>
        <taxon>Bacteria</taxon>
        <taxon>Pseudomonadati</taxon>
        <taxon>Pseudomonadota</taxon>
        <taxon>Alphaproteobacteria</taxon>
        <taxon>Rhodobacterales</taxon>
        <taxon>Roseobacteraceae</taxon>
        <taxon>Jannaschia</taxon>
    </lineage>
</organism>
<dbReference type="GO" id="GO:0052934">
    <property type="term" value="F:alcohol dehydrogenase (cytochrome c) activity"/>
    <property type="evidence" value="ECO:0007669"/>
    <property type="project" value="UniProtKB-EC"/>
</dbReference>
<evidence type="ECO:0000256" key="3">
    <source>
        <dbReference type="ARBA" id="ARBA00023002"/>
    </source>
</evidence>
<gene>
    <name evidence="6" type="primary">adhA</name>
    <name evidence="6" type="ORF">jaqu_00330</name>
</gene>
<sequence length="505" mass="52935">MYFTTEFDTFAIDAATCDELWRTTLDYERAGPLRVNRGAAYLDGRLFRGLQDGRLIALDAGTGEMLWEVQIGITEKGETIPAAPIAWDGKVFVGNAGGDNYGVKGRVYAFEAETGDPVWETFLVPKEQNVGTLTLVDAPISNDATDGYASAGDPTTWDVPEGEPITGGASWTTYTLDPAANDGRGLLYVPTANPAPDFVSSLREGGNLMTNSITVLDAQDGGYVRHHLMVPEDFHDWDASAAPAVVTTADGTRTVIAAAKDGNMHVFEDVAPTKAGGISETDGVRTAAPGGGEAAPGVPSNKRFTRAITTILNADAPLGPDGTYFCPGTTAGVLWNGPAYHAGTNMAYVNSVDRCTTVSIQDPENVVSLSLGQAWTGVGGEIDGEEHTYGVNDAPEDSKGWLNAIDADTGEVKWVWQAPTPMLAAVTPTEGGIVLTGDLNGTLYAFDAVNGGQLATYSVGGPIGGGVITYAVEDRQLIAVASGMNSPIWPWKGGPARITVLGLPQ</sequence>
<keyword evidence="3 6" id="KW-0560">Oxidoreductase</keyword>
<proteinExistence type="inferred from homology"/>
<evidence type="ECO:0000256" key="1">
    <source>
        <dbReference type="ARBA" id="ARBA00001931"/>
    </source>
</evidence>